<comment type="similarity">
    <text evidence="1">Belongs to the histidine acid phosphatase family.</text>
</comment>
<dbReference type="SUPFAM" id="SSF53254">
    <property type="entry name" value="Phosphoglycerate mutase-like"/>
    <property type="match status" value="1"/>
</dbReference>
<dbReference type="InterPro" id="IPR029033">
    <property type="entry name" value="His_PPase_superfam"/>
</dbReference>
<proteinExistence type="inferred from homology"/>
<dbReference type="GO" id="GO:0016791">
    <property type="term" value="F:phosphatase activity"/>
    <property type="evidence" value="ECO:0007669"/>
    <property type="project" value="TreeGrafter"/>
</dbReference>
<evidence type="ECO:0000256" key="1">
    <source>
        <dbReference type="ARBA" id="ARBA00005375"/>
    </source>
</evidence>
<dbReference type="PROSITE" id="PS00616">
    <property type="entry name" value="HIS_ACID_PHOSPHAT_1"/>
    <property type="match status" value="1"/>
</dbReference>
<name>A0A7M5XGA0_9CNID</name>
<dbReference type="AlphaFoldDB" id="A0A7M5XGA0"/>
<keyword evidence="3" id="KW-1185">Reference proteome</keyword>
<dbReference type="PANTHER" id="PTHR11567:SF202">
    <property type="entry name" value="LYSOPHOSPHATIDIC ACID PHOSPHATASE TYPE 6"/>
    <property type="match status" value="1"/>
</dbReference>
<dbReference type="Pfam" id="PF00328">
    <property type="entry name" value="His_Phos_2"/>
    <property type="match status" value="1"/>
</dbReference>
<evidence type="ECO:0000313" key="2">
    <source>
        <dbReference type="EnsemblMetazoa" id="CLYHEMP023044.4"/>
    </source>
</evidence>
<sequence length="422" mass="49144">MKVLKTIFKGSISITAVVLGIKLQHDRHSTNHILTAKETPKYTLEHVQLVFRHGARTPVCTYDLPGVEPAVWDPEKFLGDLPHTNVDYTLKLVSTGEEVSLESIDPSSWSKRRLKGGMQTGKLTKNGQQMAFDVGQHLQKEYIQERKFISSIYSPSEIRVRTSSFQRTVGTVKSMLAGLYGKDQIREPIEMWTVRSQEEYLYPNFYQCPNLNRHFKVAKKDFINFRPDIREITIDINKKLGLVEKEQMIDVFHLLDLMHTREAHGFKALPDNLTKEDRQKIERAASKLFSFIIQGDNDRNILRLSVGALVEDLCQNIEEKVKNPKKVHKMEFVSAHDTTLQGLLMVTSQWKDEWPYYVSLFKIELYKDEASEYYVRLEFNGQTIFLDQSQHEEMVPIRTFLEKMEKFRVKDYKLECSKEEGK</sequence>
<dbReference type="CDD" id="cd07061">
    <property type="entry name" value="HP_HAP_like"/>
    <property type="match status" value="1"/>
</dbReference>
<dbReference type="PANTHER" id="PTHR11567">
    <property type="entry name" value="ACID PHOSPHATASE-RELATED"/>
    <property type="match status" value="1"/>
</dbReference>
<accession>A0A7M5XGA0</accession>
<evidence type="ECO:0000313" key="3">
    <source>
        <dbReference type="Proteomes" id="UP000594262"/>
    </source>
</evidence>
<dbReference type="EnsemblMetazoa" id="CLYHEMT023044.4">
    <property type="protein sequence ID" value="CLYHEMP023044.4"/>
    <property type="gene ID" value="CLYHEMG023044"/>
</dbReference>
<reference evidence="2" key="1">
    <citation type="submission" date="2021-01" db="UniProtKB">
        <authorList>
            <consortium name="EnsemblMetazoa"/>
        </authorList>
    </citation>
    <scope>IDENTIFICATION</scope>
</reference>
<dbReference type="GeneID" id="136824143"/>
<dbReference type="InterPro" id="IPR050645">
    <property type="entry name" value="Histidine_acid_phosphatase"/>
</dbReference>
<dbReference type="InterPro" id="IPR000560">
    <property type="entry name" value="His_Pase_clade-2"/>
</dbReference>
<dbReference type="Gene3D" id="3.40.50.1240">
    <property type="entry name" value="Phosphoglycerate mutase-like"/>
    <property type="match status" value="1"/>
</dbReference>
<dbReference type="RefSeq" id="XP_066936411.1">
    <property type="nucleotide sequence ID" value="XM_067080310.1"/>
</dbReference>
<dbReference type="Proteomes" id="UP000594262">
    <property type="component" value="Unplaced"/>
</dbReference>
<organism evidence="2 3">
    <name type="scientific">Clytia hemisphaerica</name>
    <dbReference type="NCBI Taxonomy" id="252671"/>
    <lineage>
        <taxon>Eukaryota</taxon>
        <taxon>Metazoa</taxon>
        <taxon>Cnidaria</taxon>
        <taxon>Hydrozoa</taxon>
        <taxon>Hydroidolina</taxon>
        <taxon>Leptothecata</taxon>
        <taxon>Obeliida</taxon>
        <taxon>Clytiidae</taxon>
        <taxon>Clytia</taxon>
    </lineage>
</organism>
<protein>
    <submittedName>
        <fullName evidence="2">Uncharacterized protein</fullName>
    </submittedName>
</protein>
<dbReference type="OrthoDB" id="10257284at2759"/>
<dbReference type="InterPro" id="IPR033379">
    <property type="entry name" value="Acid_Pase_AS"/>
</dbReference>